<protein>
    <submittedName>
        <fullName evidence="2">Uncharacterized protein</fullName>
    </submittedName>
</protein>
<name>A0A9X9M5B9_GULGU</name>
<dbReference type="SUPFAM" id="SSF52042">
    <property type="entry name" value="Ribosomal protein L32e"/>
    <property type="match status" value="1"/>
</dbReference>
<evidence type="ECO:0000313" key="2">
    <source>
        <dbReference type="EMBL" id="VCX37110.1"/>
    </source>
</evidence>
<feature type="region of interest" description="Disordered" evidence="1">
    <location>
        <begin position="1"/>
        <end position="53"/>
    </location>
</feature>
<organism evidence="2 3">
    <name type="scientific">Gulo gulo</name>
    <name type="common">Wolverine</name>
    <name type="synonym">Gluton</name>
    <dbReference type="NCBI Taxonomy" id="48420"/>
    <lineage>
        <taxon>Eukaryota</taxon>
        <taxon>Metazoa</taxon>
        <taxon>Chordata</taxon>
        <taxon>Craniata</taxon>
        <taxon>Vertebrata</taxon>
        <taxon>Euteleostomi</taxon>
        <taxon>Mammalia</taxon>
        <taxon>Eutheria</taxon>
        <taxon>Laurasiatheria</taxon>
        <taxon>Carnivora</taxon>
        <taxon>Caniformia</taxon>
        <taxon>Musteloidea</taxon>
        <taxon>Mustelidae</taxon>
        <taxon>Guloninae</taxon>
        <taxon>Gulo</taxon>
    </lineage>
</organism>
<feature type="compositionally biased region" description="Polar residues" evidence="1">
    <location>
        <begin position="26"/>
        <end position="35"/>
    </location>
</feature>
<evidence type="ECO:0000256" key="1">
    <source>
        <dbReference type="SAM" id="MobiDB-lite"/>
    </source>
</evidence>
<dbReference type="EMBL" id="CYRY02043026">
    <property type="protein sequence ID" value="VCX37110.1"/>
    <property type="molecule type" value="Genomic_DNA"/>
</dbReference>
<reference evidence="2 3" key="1">
    <citation type="submission" date="2018-10" db="EMBL/GenBank/DDBJ databases">
        <authorList>
            <person name="Ekblom R."/>
            <person name="Jareborg N."/>
        </authorList>
    </citation>
    <scope>NUCLEOTIDE SEQUENCE [LARGE SCALE GENOMIC DNA]</scope>
    <source>
        <tissue evidence="2">Muscle</tissue>
    </source>
</reference>
<sequence>MAALGPLVKPKIVKKRTKKFTRHQSDQMSKLSANGRSREALTIGCAEDSRARS</sequence>
<dbReference type="AlphaFoldDB" id="A0A9X9M5B9"/>
<gene>
    <name evidence="2" type="ORF">BN2614_LOCUS2</name>
</gene>
<feature type="compositionally biased region" description="Basic residues" evidence="1">
    <location>
        <begin position="11"/>
        <end position="22"/>
    </location>
</feature>
<dbReference type="Proteomes" id="UP000269945">
    <property type="component" value="Unassembled WGS sequence"/>
</dbReference>
<keyword evidence="3" id="KW-1185">Reference proteome</keyword>
<evidence type="ECO:0000313" key="3">
    <source>
        <dbReference type="Proteomes" id="UP000269945"/>
    </source>
</evidence>
<dbReference type="InterPro" id="IPR036351">
    <property type="entry name" value="Ribosomal_eL32_sf"/>
</dbReference>
<accession>A0A9X9M5B9</accession>
<comment type="caution">
    <text evidence="2">The sequence shown here is derived from an EMBL/GenBank/DDBJ whole genome shotgun (WGS) entry which is preliminary data.</text>
</comment>
<proteinExistence type="predicted"/>